<dbReference type="KEGG" id="ome:OLMES_1632"/>
<dbReference type="Proteomes" id="UP000196027">
    <property type="component" value="Chromosome"/>
</dbReference>
<evidence type="ECO:0000313" key="1">
    <source>
        <dbReference type="EMBL" id="ARU55707.1"/>
    </source>
</evidence>
<name>A0A1Y0I5E9_9GAMM</name>
<gene>
    <name evidence="1" type="ORF">OLMES_1632</name>
</gene>
<protein>
    <recommendedName>
        <fullName evidence="3">Lipoprotein</fullName>
    </recommendedName>
</protein>
<dbReference type="AlphaFoldDB" id="A0A1Y0I5E9"/>
<reference evidence="1 2" key="1">
    <citation type="submission" date="2017-05" db="EMBL/GenBank/DDBJ databases">
        <title>Genomic insights into alkan degradation activity of Oleiphilus messinensis.</title>
        <authorList>
            <person name="Kozyavkin S.A."/>
            <person name="Slesarev A.I."/>
            <person name="Golyshin P.N."/>
            <person name="Korzhenkov A."/>
            <person name="Golyshina O.N."/>
            <person name="Toshchakov S.V."/>
        </authorList>
    </citation>
    <scope>NUCLEOTIDE SEQUENCE [LARGE SCALE GENOMIC DNA]</scope>
    <source>
        <strain evidence="1 2">ME102</strain>
    </source>
</reference>
<dbReference type="RefSeq" id="WP_157678216.1">
    <property type="nucleotide sequence ID" value="NZ_CP021425.1"/>
</dbReference>
<dbReference type="PROSITE" id="PS51257">
    <property type="entry name" value="PROKAR_LIPOPROTEIN"/>
    <property type="match status" value="1"/>
</dbReference>
<evidence type="ECO:0000313" key="2">
    <source>
        <dbReference type="Proteomes" id="UP000196027"/>
    </source>
</evidence>
<sequence>MKHIHSGVVVLCVLLLAGCSYSPYYPHHCGHVEHHETGYIAWYWPVEAPHRHPRTPSPSAQQSACVPCASEGSVTTGCACGHHHHHYYFQHKEYEDY</sequence>
<evidence type="ECO:0008006" key="3">
    <source>
        <dbReference type="Google" id="ProtNLM"/>
    </source>
</evidence>
<accession>A0A1Y0I5E9</accession>
<organism evidence="1 2">
    <name type="scientific">Oleiphilus messinensis</name>
    <dbReference type="NCBI Taxonomy" id="141451"/>
    <lineage>
        <taxon>Bacteria</taxon>
        <taxon>Pseudomonadati</taxon>
        <taxon>Pseudomonadota</taxon>
        <taxon>Gammaproteobacteria</taxon>
        <taxon>Oceanospirillales</taxon>
        <taxon>Oleiphilaceae</taxon>
        <taxon>Oleiphilus</taxon>
    </lineage>
</organism>
<proteinExistence type="predicted"/>
<dbReference type="EMBL" id="CP021425">
    <property type="protein sequence ID" value="ARU55707.1"/>
    <property type="molecule type" value="Genomic_DNA"/>
</dbReference>
<keyword evidence="2" id="KW-1185">Reference proteome</keyword>